<feature type="signal peptide" evidence="1">
    <location>
        <begin position="1"/>
        <end position="18"/>
    </location>
</feature>
<dbReference type="AlphaFoldDB" id="A0A7C9KHR0"/>
<name>A0A7C9KHR0_9SPHN</name>
<feature type="chain" id="PRO_5028909990" evidence="1">
    <location>
        <begin position="19"/>
        <end position="147"/>
    </location>
</feature>
<proteinExistence type="predicted"/>
<dbReference type="Gene3D" id="2.60.120.1140">
    <property type="entry name" value="Protein of unknown function DUF192"/>
    <property type="match status" value="1"/>
</dbReference>
<dbReference type="EMBL" id="WIOL01000001">
    <property type="protein sequence ID" value="MQT16619.1"/>
    <property type="molecule type" value="Genomic_DNA"/>
</dbReference>
<dbReference type="InterPro" id="IPR003795">
    <property type="entry name" value="DUF192"/>
</dbReference>
<dbReference type="Proteomes" id="UP000481327">
    <property type="component" value="Unassembled WGS sequence"/>
</dbReference>
<keyword evidence="1" id="KW-0732">Signal</keyword>
<dbReference type="Pfam" id="PF02643">
    <property type="entry name" value="DUF192"/>
    <property type="match status" value="1"/>
</dbReference>
<evidence type="ECO:0000313" key="2">
    <source>
        <dbReference type="EMBL" id="MQT16619.1"/>
    </source>
</evidence>
<dbReference type="RefSeq" id="WP_152576996.1">
    <property type="nucleotide sequence ID" value="NZ_JAATJI010000001.1"/>
</dbReference>
<reference evidence="2 3" key="1">
    <citation type="submission" date="2019-09" db="EMBL/GenBank/DDBJ databases">
        <title>Polymorphobacter sp. isolated from a lake in China.</title>
        <authorList>
            <person name="Liu Z."/>
        </authorList>
    </citation>
    <scope>NUCLEOTIDE SEQUENCE [LARGE SCALE GENOMIC DNA]</scope>
    <source>
        <strain evidence="2 3">D40P</strain>
    </source>
</reference>
<dbReference type="PANTHER" id="PTHR37953:SF1">
    <property type="entry name" value="UPF0127 PROTEIN MJ1496"/>
    <property type="match status" value="1"/>
</dbReference>
<sequence length="147" mass="15550">MKTCLVLAALIVAVPAAAAPADCPNQGLSRVPVTFTTAKGRFAYKLEVAATPAQQQCGLMFRRAMPRKVGMVFPFEPPRPASFWMENTPLPLDLVFVGPDSRVVSIGNGVPFSRTLIDSGGVTARVIELNAGEAERIGLKPGDKVAG</sequence>
<dbReference type="OrthoDB" id="9808290at2"/>
<dbReference type="PANTHER" id="PTHR37953">
    <property type="entry name" value="UPF0127 PROTEIN MJ1496"/>
    <property type="match status" value="1"/>
</dbReference>
<comment type="caution">
    <text evidence="2">The sequence shown here is derived from an EMBL/GenBank/DDBJ whole genome shotgun (WGS) entry which is preliminary data.</text>
</comment>
<keyword evidence="3" id="KW-1185">Reference proteome</keyword>
<evidence type="ECO:0000313" key="3">
    <source>
        <dbReference type="Proteomes" id="UP000481327"/>
    </source>
</evidence>
<dbReference type="InterPro" id="IPR038695">
    <property type="entry name" value="Saro_0823-like_sf"/>
</dbReference>
<protein>
    <submittedName>
        <fullName evidence="2">DUF192 domain-containing protein</fullName>
    </submittedName>
</protein>
<organism evidence="2 3">
    <name type="scientific">Sandarakinorhabdus fusca</name>
    <dbReference type="NCBI Taxonomy" id="1439888"/>
    <lineage>
        <taxon>Bacteria</taxon>
        <taxon>Pseudomonadati</taxon>
        <taxon>Pseudomonadota</taxon>
        <taxon>Alphaproteobacteria</taxon>
        <taxon>Sphingomonadales</taxon>
        <taxon>Sphingosinicellaceae</taxon>
        <taxon>Sandarakinorhabdus</taxon>
    </lineage>
</organism>
<gene>
    <name evidence="2" type="ORF">F3168_05010</name>
</gene>
<accession>A0A7C9KHR0</accession>
<evidence type="ECO:0000256" key="1">
    <source>
        <dbReference type="SAM" id="SignalP"/>
    </source>
</evidence>